<dbReference type="EMBL" id="JBHSJG010000038">
    <property type="protein sequence ID" value="MFC4988924.1"/>
    <property type="molecule type" value="Genomic_DNA"/>
</dbReference>
<proteinExistence type="inferred from homology"/>
<dbReference type="NCBIfam" id="TIGR01182">
    <property type="entry name" value="eda"/>
    <property type="match status" value="1"/>
</dbReference>
<name>A0ABD5QH87_9EURY</name>
<comment type="pathway">
    <text evidence="1">Carbohydrate acid metabolism.</text>
</comment>
<dbReference type="SUPFAM" id="SSF51569">
    <property type="entry name" value="Aldolase"/>
    <property type="match status" value="1"/>
</dbReference>
<keyword evidence="4" id="KW-0456">Lyase</keyword>
<dbReference type="InterPro" id="IPR013785">
    <property type="entry name" value="Aldolase_TIM"/>
</dbReference>
<evidence type="ECO:0000256" key="2">
    <source>
        <dbReference type="ARBA" id="ARBA00006906"/>
    </source>
</evidence>
<dbReference type="AlphaFoldDB" id="A0ABD5QH87"/>
<evidence type="ECO:0000256" key="3">
    <source>
        <dbReference type="ARBA" id="ARBA00011233"/>
    </source>
</evidence>
<accession>A0ABD5QH87</accession>
<evidence type="ECO:0000313" key="7">
    <source>
        <dbReference type="Proteomes" id="UP001595925"/>
    </source>
</evidence>
<dbReference type="InterPro" id="IPR000887">
    <property type="entry name" value="Aldlse_KDPG_KHG"/>
</dbReference>
<keyword evidence="7" id="KW-1185">Reference proteome</keyword>
<comment type="similarity">
    <text evidence="2">Belongs to the KHG/KDPG aldolase family.</text>
</comment>
<dbReference type="Proteomes" id="UP001595925">
    <property type="component" value="Unassembled WGS sequence"/>
</dbReference>
<dbReference type="PANTHER" id="PTHR30246:SF1">
    <property type="entry name" value="2-DEHYDRO-3-DEOXY-6-PHOSPHOGALACTONATE ALDOLASE-RELATED"/>
    <property type="match status" value="1"/>
</dbReference>
<dbReference type="CDD" id="cd00452">
    <property type="entry name" value="KDPG_aldolase"/>
    <property type="match status" value="1"/>
</dbReference>
<comment type="subunit">
    <text evidence="3">Homotrimer.</text>
</comment>
<keyword evidence="5" id="KW-0119">Carbohydrate metabolism</keyword>
<organism evidence="6 7">
    <name type="scientific">Saliphagus infecundisoli</name>
    <dbReference type="NCBI Taxonomy" id="1849069"/>
    <lineage>
        <taxon>Archaea</taxon>
        <taxon>Methanobacteriati</taxon>
        <taxon>Methanobacteriota</taxon>
        <taxon>Stenosarchaea group</taxon>
        <taxon>Halobacteria</taxon>
        <taxon>Halobacteriales</taxon>
        <taxon>Natrialbaceae</taxon>
        <taxon>Saliphagus</taxon>
    </lineage>
</organism>
<evidence type="ECO:0000256" key="5">
    <source>
        <dbReference type="ARBA" id="ARBA00023277"/>
    </source>
</evidence>
<dbReference type="GO" id="GO:0016829">
    <property type="term" value="F:lyase activity"/>
    <property type="evidence" value="ECO:0007669"/>
    <property type="project" value="UniProtKB-KW"/>
</dbReference>
<evidence type="ECO:0000256" key="1">
    <source>
        <dbReference type="ARBA" id="ARBA00004761"/>
    </source>
</evidence>
<dbReference type="PANTHER" id="PTHR30246">
    <property type="entry name" value="2-KETO-3-DEOXY-6-PHOSPHOGLUCONATE ALDOLASE"/>
    <property type="match status" value="1"/>
</dbReference>
<gene>
    <name evidence="6" type="ORF">ACFPFO_14350</name>
</gene>
<sequence length="217" mass="22187">MADKLETYERIVDAGVVAVMRGIGEDDVVPVARALHEGGVEALEVTADATRASELIADVDRALAETDAVVGAGTVLDEAMAVNVIEAGADYILAPHFDRGMVTACNRYGKVAIPGVATPTEAVEAAEAGADMLKVFPASDLGPGYISAIQGPLGQLPIVATGGVSPDNVDEFFAAGATAVGAGSAMIDYDAIDRGDMDGVREHAARFVEAVADARSE</sequence>
<dbReference type="RefSeq" id="WP_224828363.1">
    <property type="nucleotide sequence ID" value="NZ_JAIVEF010000006.1"/>
</dbReference>
<dbReference type="Gene3D" id="3.20.20.70">
    <property type="entry name" value="Aldolase class I"/>
    <property type="match status" value="1"/>
</dbReference>
<dbReference type="Pfam" id="PF01081">
    <property type="entry name" value="Aldolase"/>
    <property type="match status" value="1"/>
</dbReference>
<comment type="caution">
    <text evidence="6">The sequence shown here is derived from an EMBL/GenBank/DDBJ whole genome shotgun (WGS) entry which is preliminary data.</text>
</comment>
<evidence type="ECO:0000256" key="4">
    <source>
        <dbReference type="ARBA" id="ARBA00023239"/>
    </source>
</evidence>
<reference evidence="6 7" key="1">
    <citation type="journal article" date="2019" name="Int. J. Syst. Evol. Microbiol.">
        <title>The Global Catalogue of Microorganisms (GCM) 10K type strain sequencing project: providing services to taxonomists for standard genome sequencing and annotation.</title>
        <authorList>
            <consortium name="The Broad Institute Genomics Platform"/>
            <consortium name="The Broad Institute Genome Sequencing Center for Infectious Disease"/>
            <person name="Wu L."/>
            <person name="Ma J."/>
        </authorList>
    </citation>
    <scope>NUCLEOTIDE SEQUENCE [LARGE SCALE GENOMIC DNA]</scope>
    <source>
        <strain evidence="6 7">CGMCC 1.15824</strain>
    </source>
</reference>
<evidence type="ECO:0000313" key="6">
    <source>
        <dbReference type="EMBL" id="MFC4988924.1"/>
    </source>
</evidence>
<protein>
    <submittedName>
        <fullName evidence="6">Bifunctional 4-hydroxy-2-oxoglutarate aldolase/2-dehydro-3-deoxy-phosphogluconate aldolase</fullName>
    </submittedName>
</protein>